<dbReference type="RefSeq" id="WP_133870346.1">
    <property type="nucleotide sequence ID" value="NZ_SOAU01000001.1"/>
</dbReference>
<dbReference type="GO" id="GO:0051087">
    <property type="term" value="F:protein-folding chaperone binding"/>
    <property type="evidence" value="ECO:0007669"/>
    <property type="project" value="InterPro"/>
</dbReference>
<gene>
    <name evidence="3" type="primary">grpE</name>
    <name evidence="7" type="ORF">BDK89_3725</name>
</gene>
<dbReference type="GO" id="GO:0042803">
    <property type="term" value="F:protein homodimerization activity"/>
    <property type="evidence" value="ECO:0007669"/>
    <property type="project" value="InterPro"/>
</dbReference>
<dbReference type="InterPro" id="IPR000740">
    <property type="entry name" value="GrpE"/>
</dbReference>
<dbReference type="SUPFAM" id="SSF51064">
    <property type="entry name" value="Head domain of nucleotide exchange factor GrpE"/>
    <property type="match status" value="1"/>
</dbReference>
<dbReference type="SUPFAM" id="SSF58014">
    <property type="entry name" value="Coiled-coil domain of nucleotide exchange factor GrpE"/>
    <property type="match status" value="1"/>
</dbReference>
<accession>A0A4R7I542</accession>
<dbReference type="EMBL" id="SOAU01000001">
    <property type="protein sequence ID" value="TDT18109.1"/>
    <property type="molecule type" value="Genomic_DNA"/>
</dbReference>
<comment type="subunit">
    <text evidence="3">Homodimer.</text>
</comment>
<evidence type="ECO:0000313" key="8">
    <source>
        <dbReference type="Proteomes" id="UP000294558"/>
    </source>
</evidence>
<dbReference type="PANTHER" id="PTHR21237:SF23">
    <property type="entry name" value="GRPE PROTEIN HOMOLOG, MITOCHONDRIAL"/>
    <property type="match status" value="1"/>
</dbReference>
<evidence type="ECO:0000256" key="4">
    <source>
        <dbReference type="RuleBase" id="RU004478"/>
    </source>
</evidence>
<keyword evidence="3" id="KW-0346">Stress response</keyword>
<keyword evidence="3" id="KW-0963">Cytoplasm</keyword>
<dbReference type="Proteomes" id="UP000294558">
    <property type="component" value="Unassembled WGS sequence"/>
</dbReference>
<comment type="similarity">
    <text evidence="1 3 4">Belongs to the GrpE family.</text>
</comment>
<comment type="subcellular location">
    <subcellularLocation>
        <location evidence="3">Cytoplasm</location>
    </subcellularLocation>
</comment>
<dbReference type="Gene3D" id="2.30.22.10">
    <property type="entry name" value="Head domain of nucleotide exchange factor GrpE"/>
    <property type="match status" value="1"/>
</dbReference>
<evidence type="ECO:0000256" key="5">
    <source>
        <dbReference type="SAM" id="Coils"/>
    </source>
</evidence>
<name>A0A4R7I542_9ACTN</name>
<keyword evidence="2 3" id="KW-0143">Chaperone</keyword>
<evidence type="ECO:0000256" key="2">
    <source>
        <dbReference type="ARBA" id="ARBA00023186"/>
    </source>
</evidence>
<dbReference type="OrthoDB" id="5191115at2"/>
<evidence type="ECO:0000256" key="1">
    <source>
        <dbReference type="ARBA" id="ARBA00009054"/>
    </source>
</evidence>
<dbReference type="HAMAP" id="MF_01151">
    <property type="entry name" value="GrpE"/>
    <property type="match status" value="1"/>
</dbReference>
<dbReference type="InterPro" id="IPR009012">
    <property type="entry name" value="GrpE_head"/>
</dbReference>
<dbReference type="GO" id="GO:0051082">
    <property type="term" value="F:unfolded protein binding"/>
    <property type="evidence" value="ECO:0007669"/>
    <property type="project" value="TreeGrafter"/>
</dbReference>
<sequence length="204" mass="21880">MSDDATNPDDERGSEVDDYTGEVPRIEVPDDASALLGDGPTGFGDGDVADIDDDAAVEEGSAEAVEADSAELLAEVDRLRQLAMRQQADFENFRKRATNQQNLEVERATGKLANALLPVLDAAEAAYVQHPDEIGPLLNQLIGELKKVGLEPLDLADQPFDPELAEAVAHQPGNGGETIVAEVLRSGYTWQGKTLRPAMVRTTD</sequence>
<comment type="caution">
    <text evidence="7">The sequence shown here is derived from an EMBL/GenBank/DDBJ whole genome shotgun (WGS) entry which is preliminary data.</text>
</comment>
<dbReference type="GO" id="GO:0006457">
    <property type="term" value="P:protein folding"/>
    <property type="evidence" value="ECO:0007669"/>
    <property type="project" value="InterPro"/>
</dbReference>
<dbReference type="GO" id="GO:0000774">
    <property type="term" value="F:adenyl-nucleotide exchange factor activity"/>
    <property type="evidence" value="ECO:0007669"/>
    <property type="project" value="InterPro"/>
</dbReference>
<dbReference type="PRINTS" id="PR00773">
    <property type="entry name" value="GRPEPROTEIN"/>
</dbReference>
<evidence type="ECO:0000256" key="3">
    <source>
        <dbReference type="HAMAP-Rule" id="MF_01151"/>
    </source>
</evidence>
<dbReference type="InterPro" id="IPR013805">
    <property type="entry name" value="GrpE_CC"/>
</dbReference>
<dbReference type="GO" id="GO:0005737">
    <property type="term" value="C:cytoplasm"/>
    <property type="evidence" value="ECO:0007669"/>
    <property type="project" value="UniProtKB-SubCell"/>
</dbReference>
<keyword evidence="5" id="KW-0175">Coiled coil</keyword>
<protein>
    <recommendedName>
        <fullName evidence="3">Protein GrpE</fullName>
    </recommendedName>
    <alternativeName>
        <fullName evidence="3">HSP-70 cofactor</fullName>
    </alternativeName>
</protein>
<evidence type="ECO:0000313" key="7">
    <source>
        <dbReference type="EMBL" id="TDT18109.1"/>
    </source>
</evidence>
<dbReference type="CDD" id="cd00446">
    <property type="entry name" value="GrpE"/>
    <property type="match status" value="1"/>
</dbReference>
<organism evidence="7 8">
    <name type="scientific">Ilumatobacter fluminis</name>
    <dbReference type="NCBI Taxonomy" id="467091"/>
    <lineage>
        <taxon>Bacteria</taxon>
        <taxon>Bacillati</taxon>
        <taxon>Actinomycetota</taxon>
        <taxon>Acidimicrobiia</taxon>
        <taxon>Acidimicrobiales</taxon>
        <taxon>Ilumatobacteraceae</taxon>
        <taxon>Ilumatobacter</taxon>
    </lineage>
</organism>
<dbReference type="Pfam" id="PF01025">
    <property type="entry name" value="GrpE"/>
    <property type="match status" value="1"/>
</dbReference>
<comment type="function">
    <text evidence="3">Participates actively in the response to hyperosmotic and heat shock by preventing the aggregation of stress-denatured proteins, in association with DnaK and GrpE. It is the nucleotide exchange factor for DnaK and may function as a thermosensor. Unfolded proteins bind initially to DnaJ; upon interaction with the DnaJ-bound protein, DnaK hydrolyzes its bound ATP, resulting in the formation of a stable complex. GrpE releases ADP from DnaK; ATP binding to DnaK triggers the release of the substrate protein, thus completing the reaction cycle. Several rounds of ATP-dependent interactions between DnaJ, DnaK and GrpE are required for fully efficient folding.</text>
</comment>
<dbReference type="Gene3D" id="3.90.20.20">
    <property type="match status" value="1"/>
</dbReference>
<dbReference type="AlphaFoldDB" id="A0A4R7I542"/>
<feature type="region of interest" description="Disordered" evidence="6">
    <location>
        <begin position="1"/>
        <end position="48"/>
    </location>
</feature>
<evidence type="ECO:0000256" key="6">
    <source>
        <dbReference type="SAM" id="MobiDB-lite"/>
    </source>
</evidence>
<reference evidence="7 8" key="1">
    <citation type="submission" date="2019-03" db="EMBL/GenBank/DDBJ databases">
        <title>Sequencing the genomes of 1000 actinobacteria strains.</title>
        <authorList>
            <person name="Klenk H.-P."/>
        </authorList>
    </citation>
    <scope>NUCLEOTIDE SEQUENCE [LARGE SCALE GENOMIC DNA]</scope>
    <source>
        <strain evidence="7 8">DSM 18936</strain>
    </source>
</reference>
<feature type="coiled-coil region" evidence="5">
    <location>
        <begin position="62"/>
        <end position="89"/>
    </location>
</feature>
<proteinExistence type="inferred from homology"/>
<keyword evidence="8" id="KW-1185">Reference proteome</keyword>
<dbReference type="PANTHER" id="PTHR21237">
    <property type="entry name" value="GRPE PROTEIN"/>
    <property type="match status" value="1"/>
</dbReference>